<evidence type="ECO:0000256" key="2">
    <source>
        <dbReference type="PROSITE-ProRule" id="PRU00235"/>
    </source>
</evidence>
<proteinExistence type="predicted"/>
<dbReference type="GO" id="GO:0005886">
    <property type="term" value="C:plasma membrane"/>
    <property type="evidence" value="ECO:0007669"/>
    <property type="project" value="TreeGrafter"/>
</dbReference>
<dbReference type="PROSITE" id="PS50012">
    <property type="entry name" value="RCC1_3"/>
    <property type="match status" value="2"/>
</dbReference>
<comment type="caution">
    <text evidence="4">The sequence shown here is derived from an EMBL/GenBank/DDBJ whole genome shotgun (WGS) entry which is preliminary data.</text>
</comment>
<dbReference type="Gene3D" id="2.130.10.30">
    <property type="entry name" value="Regulator of chromosome condensation 1/beta-lactamase-inhibitor protein II"/>
    <property type="match status" value="2"/>
</dbReference>
<organism evidence="4">
    <name type="scientific">Menopon gallinae</name>
    <name type="common">poultry shaft louse</name>
    <dbReference type="NCBI Taxonomy" id="328185"/>
    <lineage>
        <taxon>Eukaryota</taxon>
        <taxon>Metazoa</taxon>
        <taxon>Ecdysozoa</taxon>
        <taxon>Arthropoda</taxon>
        <taxon>Hexapoda</taxon>
        <taxon>Insecta</taxon>
        <taxon>Pterygota</taxon>
        <taxon>Neoptera</taxon>
        <taxon>Paraneoptera</taxon>
        <taxon>Psocodea</taxon>
        <taxon>Troctomorpha</taxon>
        <taxon>Phthiraptera</taxon>
        <taxon>Amblycera</taxon>
        <taxon>Menoponidae</taxon>
        <taxon>Menopon</taxon>
    </lineage>
</organism>
<dbReference type="PRINTS" id="PR00633">
    <property type="entry name" value="RCCNDNSATION"/>
</dbReference>
<feature type="repeat" description="RCC1" evidence="2">
    <location>
        <begin position="895"/>
        <end position="944"/>
    </location>
</feature>
<feature type="domain" description="PHR" evidence="3">
    <location>
        <begin position="1184"/>
        <end position="1334"/>
    </location>
</feature>
<dbReference type="GO" id="GO:0007411">
    <property type="term" value="P:axon guidance"/>
    <property type="evidence" value="ECO:0007669"/>
    <property type="project" value="TreeGrafter"/>
</dbReference>
<dbReference type="FunFam" id="2.60.120.820:FF:000003">
    <property type="entry name" value="E3 ubiquitin-protein ligase MYCBP2 isoform X2"/>
    <property type="match status" value="1"/>
</dbReference>
<dbReference type="GO" id="GO:0008582">
    <property type="term" value="P:regulation of synaptic assembly at neuromuscular junction"/>
    <property type="evidence" value="ECO:0007669"/>
    <property type="project" value="TreeGrafter"/>
</dbReference>
<evidence type="ECO:0000259" key="3">
    <source>
        <dbReference type="Pfam" id="PF08005"/>
    </source>
</evidence>
<dbReference type="PANTHER" id="PTHR45943">
    <property type="entry name" value="E3 UBIQUITIN-PROTEIN LIGASE MYCBP2"/>
    <property type="match status" value="1"/>
</dbReference>
<dbReference type="PANTHER" id="PTHR45943:SF1">
    <property type="entry name" value="E3 UBIQUITIN-PROTEIN LIGASE MYCBP2"/>
    <property type="match status" value="1"/>
</dbReference>
<dbReference type="Gene3D" id="2.60.120.820">
    <property type="entry name" value="PHR domain"/>
    <property type="match status" value="2"/>
</dbReference>
<reference evidence="4" key="1">
    <citation type="journal article" date="2024" name="Gigascience">
        <title>Chromosome-level genome of the poultry shaft louse Menopon gallinae provides insight into the host-switching and adaptive evolution of parasitic lice.</title>
        <authorList>
            <person name="Xu Y."/>
            <person name="Ma L."/>
            <person name="Liu S."/>
            <person name="Liang Y."/>
            <person name="Liu Q."/>
            <person name="He Z."/>
            <person name="Tian L."/>
            <person name="Duan Y."/>
            <person name="Cai W."/>
            <person name="Li H."/>
            <person name="Song F."/>
        </authorList>
    </citation>
    <scope>NUCLEOTIDE SEQUENCE</scope>
    <source>
        <strain evidence="4">Cailab_2023a</strain>
    </source>
</reference>
<gene>
    <name evidence="4" type="ORF">PYX00_001618</name>
</gene>
<keyword evidence="1" id="KW-0833">Ubl conjugation pathway</keyword>
<dbReference type="GO" id="GO:0061630">
    <property type="term" value="F:ubiquitin protein ligase activity"/>
    <property type="evidence" value="ECO:0007669"/>
    <property type="project" value="TreeGrafter"/>
</dbReference>
<protein>
    <recommendedName>
        <fullName evidence="3">PHR domain-containing protein</fullName>
    </recommendedName>
</protein>
<accession>A0AAW2IE19</accession>
<evidence type="ECO:0000256" key="1">
    <source>
        <dbReference type="ARBA" id="ARBA00022786"/>
    </source>
</evidence>
<dbReference type="InterPro" id="IPR038648">
    <property type="entry name" value="PHR_sf"/>
</dbReference>
<dbReference type="GO" id="GO:0005634">
    <property type="term" value="C:nucleus"/>
    <property type="evidence" value="ECO:0007669"/>
    <property type="project" value="TreeGrafter"/>
</dbReference>
<dbReference type="Pfam" id="PF00415">
    <property type="entry name" value="RCC1"/>
    <property type="match status" value="1"/>
</dbReference>
<dbReference type="InterPro" id="IPR009091">
    <property type="entry name" value="RCC1/BLIP-II"/>
</dbReference>
<feature type="domain" description="PHR" evidence="3">
    <location>
        <begin position="1665"/>
        <end position="1822"/>
    </location>
</feature>
<dbReference type="Pfam" id="PF13540">
    <property type="entry name" value="RCC1_2"/>
    <property type="match status" value="1"/>
</dbReference>
<sequence>MLPEVSALGNAFHELFKIPAENLKSKTDWSRKRKRKWESYAKKKGREGIDAKVGPPEIELPGNASKFAVFANVRQAVLEAWTRKATQTFLNSCASIPTQDNTYEGDSDSDATEIYHPPPRVPKIVGVGLRCVLELIKESRTSNPLFCTRALSALLDVLQGQQPQGLQGEPADVMDPLFDLLLDLATTNGVECKTPDDGNHLTAIACSCLLSLVVVRGSTGKLLAAAAALLMSPKQIANQNVQLPLVMTALQRSLHAVLLGKISRPDWITHGIPNQSRVDTFKIGNAENLGIVRSLASDGQFLYVYSSRGLFKIGSGYSGTIKGHIYNNVPDFFHDEKGWLGYANGWLWLKLSGKKGCELLRIDRDPFRVVDATRLDVRDWGPGVWFSDGDQLGVISALREDGFFVRTLNTNVKPVTVTSELTLKLARKCIDVLGVSSYDEENPGKTLNIGSDDEIVSITAGKEFGLVRTLNGKVLYSGKANSLGLKSGGSGGRWAELTIPKGPRAQHIAVGHEGLHAVIVTEDGAAFFCGTARRGEDGDISKARRQPKAVKPKKVVKVESEFIVHAAANNGTTALVTRDGQLLMFGKDTVHCNTSTGQVTELKDLQVTQVALGKAHAVALTTKGIVYTFGINNKGQCGRDFTAQLKEAPPLVVAMETTGPEEEKEDELDWEEVQEGICTAGKHQWRYDQCMVCTICRECTGYGNSCLSSMRNAQRNPGQECGCGEGDSGCSVCGCCRVCARENVDNSDLALLGPSGAGDLAGMMRLDLMFGSENQGGKHAVKLQDHLQRRLEERRQRQSRKITSKHYCGLKMKNSCMRTIQNSTKVASQPPIFRTPPSMKFSNLINEEQAAGSDVERDASRIVSLPPAPVALPYTSPVVQIACGLHHTVVLTQSGEVYTFGSNIYGQLGVGDVLLRGGPVNVSIPVPAQSVAAGSNHTVVLTVKGEVFTFGSYQKGQLGRKCTNGISEMATTSSSSRKLNSCRDGPWYAVPAPVPGIGARFGRRATWIGAAADQTFIKVDESLINSLSLEKATVTGNKTSVLLIPSSDCSSFESLAISRRDGGCAIFSGPNQIRLTGSPICLDPLYNVLWSYHASSDTISCHNIVASEAKTLDALSHSMFDPDLILPVNAGCLVKRSQAALHLLGALDTLSQAQLQKIEIGSEVIEKQVGPTKAYTLQDFLAVNRFENHGGGWGYSGHSVEAIRFMADADIILGGFGLFGGRGEYTAKIKLLDIGVDGGEHEVDGDIVAETEDIPYECGPRQKYPMMFEEPILLQANRWYVAWARISGPSSDCGSNGQGTITTEDQITFYFKSSKKSNNGTDVNAGQIPQLLYRGVTQETKAPPRQMDQAEPIYVLTKEFSSAVTKECFQSLLALLQWGWMSLKAGCVDTHSSTSLMSSYVEQERLSRLVFINRVCLRLLHLYTNEIYPNQIAGRKAVAESVRLAECIGDVRALLRQILSDKPITGPHKGMVESVLEECHKTFVLIFHALYPTPFLKWTCLCELLSKVDKSALHYTQQDRLLSAVLAALCGPTIRLRSTLPVLSDNLEPTLRQLSPSDNSGLTTSGTEHHYPLLVEQMSYRTQLERSGEGNNGWGWREVLERLLDLATLPVKKALSQRPSKLSNDLITNCCHLLARVIAELASQSNGSDEDLQASCGRVLHTTPSRFMRTNQTRTWNTGKGSPDAICFTVDRPGIVIAGVCVYGGIGMYEYELELLDDQSSSGGDPSPAQRWTCLEMVKGNFGPDDCISDVAELKFERAVPIRENVKYAIRLRNQGGRTSNGDGGLSSVRGPDGVTFSFSTCSLSFNGTTQTRGQIPQILYYSNPQDCDSQQTTQAVAEQQARKSTLSMTTAIINRCTNIFSLAREKVDDINVTDILKSSCIVNTLLPLVLAHIGPLATSDPRSGVQVINLIQEILPHVSALNLLEPKENFDDIPTPTTSNHYAWVESDHPYKPASVSNYRVTFPESVKWMVIEFAPGCGTAQSEDILKLYVPSNSKELQDCSPEDEEFDSCVAPASYWRVMRKLQGGSMWPHNAVVLPGNRVIFSLETASDYLKDEKACFYGFRCLVIGYEWSSHSSYGLHHLESELAFLAGKCAASLIKKDLQLPPVSVEEMNESVELAEEAAVVVAAEHPVLLMRGLALSQSPTVSQALDGILPLR</sequence>
<dbReference type="InterPro" id="IPR000408">
    <property type="entry name" value="Reg_chr_condens"/>
</dbReference>
<dbReference type="EMBL" id="JARGDH010000001">
    <property type="protein sequence ID" value="KAL0280277.1"/>
    <property type="molecule type" value="Genomic_DNA"/>
</dbReference>
<dbReference type="InterPro" id="IPR012983">
    <property type="entry name" value="PHR"/>
</dbReference>
<dbReference type="Pfam" id="PF08005">
    <property type="entry name" value="PHR"/>
    <property type="match status" value="2"/>
</dbReference>
<feature type="repeat" description="RCC1" evidence="2">
    <location>
        <begin position="838"/>
        <end position="894"/>
    </location>
</feature>
<dbReference type="PROSITE" id="PS00626">
    <property type="entry name" value="RCC1_2"/>
    <property type="match status" value="2"/>
</dbReference>
<name>A0AAW2IE19_9NEOP</name>
<dbReference type="SUPFAM" id="SSF50985">
    <property type="entry name" value="RCC1/BLIP-II"/>
    <property type="match status" value="1"/>
</dbReference>
<evidence type="ECO:0000313" key="4">
    <source>
        <dbReference type="EMBL" id="KAL0280277.1"/>
    </source>
</evidence>